<sequence length="532" mass="60584">MFLVTIDGDADLTILNISILPSDQCATDDQRASKCCCGDGFFYDFPTKKCKVSENVGFMFGRINNSWSHMVVYGFAYPMLVITMIAPLCAVLLGMGKREKREGDRRYPNPLYQMIWLLSFCGWVSLLSPLPFSVWYYIIGDGTRSFNQSIAMCHIFRTTMEAVPNTVDTMMTLFNVLLGGGRFAACFLYIQGFGLRWFLTQYHRSALKLRTIERFSRAIWTIIFVCVSLGVLRFFEHGSDVYQFCLGEDPSTPFLTQYHRSALKLRTIERFSRAIWTIIFVCVSLGVLRFFEHGSDVYQFCLVLVKQRCGLYEYHFYPDTQPGPYWASRCMVTDGALLTVLNRRFWKIALPLAEFLFQLILPGFLLIVLHIAFIREPVIDFDDTHNRFGRTPRDQSRILITAVTFAFLVTQIPTAIFTAVSLAVNQFNDSSLLSAISAFFAHLQPLFSVTTIAANNCALLTAYYVVVKDDDIDVGDSHASFSSTEGGNEILLRDTDERNKRSYLSVSRSFDTNSMRSVSYSRRPSDVSAFQQ</sequence>
<evidence type="ECO:0000313" key="2">
    <source>
        <dbReference type="Proteomes" id="UP000036681"/>
    </source>
</evidence>
<proteinExistence type="predicted"/>
<accession>A0A0M3HN72</accession>
<dbReference type="InterPro" id="IPR053071">
    <property type="entry name" value="GPCR1-related_rcpt"/>
</dbReference>
<keyword evidence="2" id="KW-1185">Reference proteome</keyword>
<feature type="transmembrane region" description="Helical" evidence="1">
    <location>
        <begin position="218"/>
        <end position="235"/>
    </location>
</feature>
<feature type="transmembrane region" description="Helical" evidence="1">
    <location>
        <begin position="115"/>
        <end position="138"/>
    </location>
</feature>
<feature type="transmembrane region" description="Helical" evidence="1">
    <location>
        <begin position="274"/>
        <end position="291"/>
    </location>
</feature>
<feature type="transmembrane region" description="Helical" evidence="1">
    <location>
        <begin position="352"/>
        <end position="374"/>
    </location>
</feature>
<feature type="transmembrane region" description="Helical" evidence="1">
    <location>
        <begin position="75"/>
        <end position="94"/>
    </location>
</feature>
<organism evidence="2 3">
    <name type="scientific">Ascaris lumbricoides</name>
    <name type="common">Giant roundworm</name>
    <dbReference type="NCBI Taxonomy" id="6252"/>
    <lineage>
        <taxon>Eukaryota</taxon>
        <taxon>Metazoa</taxon>
        <taxon>Ecdysozoa</taxon>
        <taxon>Nematoda</taxon>
        <taxon>Chromadorea</taxon>
        <taxon>Rhabditida</taxon>
        <taxon>Spirurina</taxon>
        <taxon>Ascaridomorpha</taxon>
        <taxon>Ascaridoidea</taxon>
        <taxon>Ascarididae</taxon>
        <taxon>Ascaris</taxon>
    </lineage>
</organism>
<evidence type="ECO:0000256" key="1">
    <source>
        <dbReference type="SAM" id="Phobius"/>
    </source>
</evidence>
<dbReference type="AlphaFoldDB" id="A0A0M3HN72"/>
<dbReference type="PANTHER" id="PTHR47023:SF6">
    <property type="entry name" value="G_PROTEIN_RECEP_F1_2 DOMAIN-CONTAINING PROTEIN"/>
    <property type="match status" value="1"/>
</dbReference>
<keyword evidence="1" id="KW-1133">Transmembrane helix</keyword>
<dbReference type="Proteomes" id="UP000036681">
    <property type="component" value="Unplaced"/>
</dbReference>
<protein>
    <submittedName>
        <fullName evidence="3">G_PROTEIN_RECEP_F1_2 domain-containing protein</fullName>
    </submittedName>
</protein>
<feature type="transmembrane region" description="Helical" evidence="1">
    <location>
        <begin position="173"/>
        <end position="198"/>
    </location>
</feature>
<name>A0A0M3HN72_ASCLU</name>
<keyword evidence="1" id="KW-0472">Membrane</keyword>
<dbReference type="WBParaSite" id="ALUE_0000309301-mRNA-1">
    <property type="protein sequence ID" value="ALUE_0000309301-mRNA-1"/>
    <property type="gene ID" value="ALUE_0000309301"/>
</dbReference>
<dbReference type="PANTHER" id="PTHR47023">
    <property type="entry name" value="SEX PEPTIDE RECEPTOR"/>
    <property type="match status" value="1"/>
</dbReference>
<keyword evidence="1" id="KW-0812">Transmembrane</keyword>
<reference evidence="3" key="1">
    <citation type="submission" date="2017-02" db="UniProtKB">
        <authorList>
            <consortium name="WormBaseParasite"/>
        </authorList>
    </citation>
    <scope>IDENTIFICATION</scope>
</reference>
<evidence type="ECO:0000313" key="3">
    <source>
        <dbReference type="WBParaSite" id="ALUE_0000309301-mRNA-1"/>
    </source>
</evidence>
<feature type="transmembrane region" description="Helical" evidence="1">
    <location>
        <begin position="398"/>
        <end position="424"/>
    </location>
</feature>